<reference evidence="2 3" key="1">
    <citation type="journal article" date="2022" name="Front. Microbiol.">
        <title>High genomic differentiation and limited gene flow indicate recent cryptic speciation within the genus Laspinema (cyanobacteria).</title>
        <authorList>
            <person name="Stanojkovic A."/>
            <person name="Skoupy S."/>
            <person name="Skaloud P."/>
            <person name="Dvorak P."/>
        </authorList>
    </citation>
    <scope>NUCLEOTIDE SEQUENCE [LARGE SCALE GENOMIC DNA]</scope>
    <source>
        <strain evidence="2 3">D3b</strain>
    </source>
</reference>
<keyword evidence="3" id="KW-1185">Reference proteome</keyword>
<evidence type="ECO:0000313" key="2">
    <source>
        <dbReference type="EMBL" id="MCT7979427.1"/>
    </source>
</evidence>
<dbReference type="Proteomes" id="UP001525961">
    <property type="component" value="Unassembled WGS sequence"/>
</dbReference>
<sequence length="58" mass="6107">MQGRGERGLAHCGRSSKHDIQGNRQPARVLTLAGLVLLHRQVYLTADDVAGIGVGEAG</sequence>
<protein>
    <submittedName>
        <fullName evidence="2">Uncharacterized protein</fullName>
    </submittedName>
</protein>
<name>A0ABT2NA37_9CYAN</name>
<dbReference type="RefSeq" id="WP_261197137.1">
    <property type="nucleotide sequence ID" value="NZ_JAMXFA010000023.1"/>
</dbReference>
<evidence type="ECO:0000313" key="3">
    <source>
        <dbReference type="Proteomes" id="UP001525961"/>
    </source>
</evidence>
<evidence type="ECO:0000256" key="1">
    <source>
        <dbReference type="SAM" id="MobiDB-lite"/>
    </source>
</evidence>
<accession>A0ABT2NA37</accession>
<feature type="region of interest" description="Disordered" evidence="1">
    <location>
        <begin position="1"/>
        <end position="23"/>
    </location>
</feature>
<gene>
    <name evidence="2" type="ORF">NG792_17065</name>
</gene>
<dbReference type="EMBL" id="JAMXFA010000023">
    <property type="protein sequence ID" value="MCT7979427.1"/>
    <property type="molecule type" value="Genomic_DNA"/>
</dbReference>
<organism evidence="2 3">
    <name type="scientific">Laspinema olomoucense D3b</name>
    <dbReference type="NCBI Taxonomy" id="2953688"/>
    <lineage>
        <taxon>Bacteria</taxon>
        <taxon>Bacillati</taxon>
        <taxon>Cyanobacteriota</taxon>
        <taxon>Cyanophyceae</taxon>
        <taxon>Oscillatoriophycideae</taxon>
        <taxon>Oscillatoriales</taxon>
        <taxon>Laspinemataceae</taxon>
        <taxon>Laspinema</taxon>
        <taxon>Laspinema olomoucense</taxon>
    </lineage>
</organism>
<comment type="caution">
    <text evidence="2">The sequence shown here is derived from an EMBL/GenBank/DDBJ whole genome shotgun (WGS) entry which is preliminary data.</text>
</comment>
<proteinExistence type="predicted"/>